<dbReference type="GO" id="GO:0004430">
    <property type="term" value="F:1-phosphatidylinositol 4-kinase activity"/>
    <property type="evidence" value="ECO:0007669"/>
    <property type="project" value="UniProtKB-UniRule"/>
</dbReference>
<evidence type="ECO:0000313" key="12">
    <source>
        <dbReference type="EMBL" id="OAF70685.1"/>
    </source>
</evidence>
<evidence type="ECO:0000256" key="8">
    <source>
        <dbReference type="ARBA" id="ARBA00023136"/>
    </source>
</evidence>
<dbReference type="GO" id="GO:0005524">
    <property type="term" value="F:ATP binding"/>
    <property type="evidence" value="ECO:0007669"/>
    <property type="project" value="UniProtKB-UniRule"/>
</dbReference>
<evidence type="ECO:0000256" key="10">
    <source>
        <dbReference type="SAM" id="MobiDB-lite"/>
    </source>
</evidence>
<dbReference type="PROSITE" id="PS50290">
    <property type="entry name" value="PI3_4_KINASE_3"/>
    <property type="match status" value="1"/>
</dbReference>
<dbReference type="GO" id="GO:0005802">
    <property type="term" value="C:trans-Golgi network"/>
    <property type="evidence" value="ECO:0007669"/>
    <property type="project" value="TreeGrafter"/>
</dbReference>
<name>A0A177B8W7_9BILA</name>
<evidence type="ECO:0000256" key="5">
    <source>
        <dbReference type="ARBA" id="ARBA00022741"/>
    </source>
</evidence>
<dbReference type="EC" id="2.7.1.67" evidence="9"/>
<evidence type="ECO:0000256" key="1">
    <source>
        <dbReference type="ARBA" id="ARBA00004236"/>
    </source>
</evidence>
<comment type="subcellular location">
    <subcellularLocation>
        <location evidence="1">Cell membrane</location>
    </subcellularLocation>
    <subcellularLocation>
        <location evidence="9">Membrane</location>
        <topology evidence="9">Peripheral membrane protein</topology>
    </subcellularLocation>
</comment>
<sequence>MDNSIENYSIHSDNLPEVKVSILKNQKSSSQSVSSDPTKFQQKKEPINKNQLSKSMSHNEEVHKSELTPLLDKQLTQDEQSTACMFYKDNKTFDGISNDKFYSLLKNVRRAIEQNILPEIVYQGSSGSYFVKNLEKTNLKSVCFPYNADTQKIFNEARIAINQNILPILSLKGSSGSYLVRNHKNQIIGIFKPKDEEPYGSLNPKWIKWIQKKCCPCCFGRSCLTPNQGFLSEVGASLVDSKLDLGIVPLTRCVRLSSKTFNYSAIDRAKSRTKKNIAERLPDIAQRFHRIGLPAKTGSLQTFVYDYEDADCVLRRLDDEKTPIHIKKKFRAQFERLVILDYIIRNTDRSNSNWLIKYKPSNIVGDASVDEGTKLQEKTDDSSNIKEKIKSDTSSHKSVESDESDKYRNYLVADEGDIAIAAIDNGLAFPYKHPNEWRAYPYHWAWLKCSLEPFSEDTCNKFLPLLNDDNFVQSIVDDLAEIFKIDSNFDEKIFFKQMSVMRGQIKNLVKALEDRKSPYELTQLALIVIEKTKNKNENLFTQRFNMRNPFFSWC</sequence>
<dbReference type="PANTHER" id="PTHR12865:SF1">
    <property type="entry name" value="PHOSPHATIDYLINOSITOL 4-KINASE TYPE 2"/>
    <property type="match status" value="1"/>
</dbReference>
<evidence type="ECO:0000313" key="13">
    <source>
        <dbReference type="Proteomes" id="UP000078046"/>
    </source>
</evidence>
<evidence type="ECO:0000256" key="4">
    <source>
        <dbReference type="ARBA" id="ARBA00022679"/>
    </source>
</evidence>
<dbReference type="Proteomes" id="UP000078046">
    <property type="component" value="Unassembled WGS sequence"/>
</dbReference>
<reference evidence="12 13" key="1">
    <citation type="submission" date="2016-04" db="EMBL/GenBank/DDBJ databases">
        <title>The genome of Intoshia linei affirms orthonectids as highly simplified spiralians.</title>
        <authorList>
            <person name="Mikhailov K.V."/>
            <person name="Slusarev G.S."/>
            <person name="Nikitin M.A."/>
            <person name="Logacheva M.D."/>
            <person name="Penin A."/>
            <person name="Aleoshin V."/>
            <person name="Panchin Y.V."/>
        </authorList>
    </citation>
    <scope>NUCLEOTIDE SEQUENCE [LARGE SCALE GENOMIC DNA]</scope>
    <source>
        <strain evidence="12">Intl2013</strain>
        <tissue evidence="12">Whole animal</tissue>
    </source>
</reference>
<keyword evidence="4 9" id="KW-0808">Transferase</keyword>
<comment type="similarity">
    <text evidence="2 9">Belongs to the PI3/PI4-kinase family. Type II PI4K subfamily.</text>
</comment>
<dbReference type="GO" id="GO:0007030">
    <property type="term" value="P:Golgi organization"/>
    <property type="evidence" value="ECO:0007669"/>
    <property type="project" value="TreeGrafter"/>
</dbReference>
<evidence type="ECO:0000256" key="7">
    <source>
        <dbReference type="ARBA" id="ARBA00022840"/>
    </source>
</evidence>
<evidence type="ECO:0000256" key="3">
    <source>
        <dbReference type="ARBA" id="ARBA00022475"/>
    </source>
</evidence>
<dbReference type="OrthoDB" id="3349449at2759"/>
<dbReference type="EMBL" id="LWCA01000121">
    <property type="protein sequence ID" value="OAF70685.1"/>
    <property type="molecule type" value="Genomic_DNA"/>
</dbReference>
<keyword evidence="5 9" id="KW-0547">Nucleotide-binding</keyword>
<dbReference type="Pfam" id="PF00454">
    <property type="entry name" value="PI3_PI4_kinase"/>
    <property type="match status" value="1"/>
</dbReference>
<gene>
    <name evidence="12" type="ORF">A3Q56_01532</name>
</gene>
<accession>A0A177B8W7</accession>
<dbReference type="InterPro" id="IPR000403">
    <property type="entry name" value="PI3/4_kinase_cat_dom"/>
</dbReference>
<dbReference type="InterPro" id="IPR039756">
    <property type="entry name" value="Lsb6/PI4K2"/>
</dbReference>
<dbReference type="GO" id="GO:0005765">
    <property type="term" value="C:lysosomal membrane"/>
    <property type="evidence" value="ECO:0007669"/>
    <property type="project" value="TreeGrafter"/>
</dbReference>
<dbReference type="GO" id="GO:0046854">
    <property type="term" value="P:phosphatidylinositol phosphate biosynthetic process"/>
    <property type="evidence" value="ECO:0007669"/>
    <property type="project" value="UniProtKB-UniRule"/>
</dbReference>
<dbReference type="PANTHER" id="PTHR12865">
    <property type="entry name" value="PHOSPHATIDYLINOSITOL 4-KINASE TYPE-II"/>
    <property type="match status" value="1"/>
</dbReference>
<feature type="domain" description="PI3K/PI4K catalytic" evidence="11">
    <location>
        <begin position="164"/>
        <end position="531"/>
    </location>
</feature>
<dbReference type="AlphaFoldDB" id="A0A177B8W7"/>
<protein>
    <recommendedName>
        <fullName evidence="9">Phosphatidylinositol 4-kinase type 2</fullName>
        <ecNumber evidence="9">2.7.1.67</ecNumber>
    </recommendedName>
</protein>
<evidence type="ECO:0000256" key="2">
    <source>
        <dbReference type="ARBA" id="ARBA00008941"/>
    </source>
</evidence>
<evidence type="ECO:0000259" key="11">
    <source>
        <dbReference type="PROSITE" id="PS50290"/>
    </source>
</evidence>
<keyword evidence="8 9" id="KW-0472">Membrane</keyword>
<keyword evidence="7 9" id="KW-0067">ATP-binding</keyword>
<organism evidence="12 13">
    <name type="scientific">Intoshia linei</name>
    <dbReference type="NCBI Taxonomy" id="1819745"/>
    <lineage>
        <taxon>Eukaryota</taxon>
        <taxon>Metazoa</taxon>
        <taxon>Spiralia</taxon>
        <taxon>Lophotrochozoa</taxon>
        <taxon>Mesozoa</taxon>
        <taxon>Orthonectida</taxon>
        <taxon>Rhopaluridae</taxon>
        <taxon>Intoshia</taxon>
    </lineage>
</organism>
<evidence type="ECO:0000256" key="6">
    <source>
        <dbReference type="ARBA" id="ARBA00022777"/>
    </source>
</evidence>
<comment type="caution">
    <text evidence="12">The sequence shown here is derived from an EMBL/GenBank/DDBJ whole genome shotgun (WGS) entry which is preliminary data.</text>
</comment>
<dbReference type="GO" id="GO:0005886">
    <property type="term" value="C:plasma membrane"/>
    <property type="evidence" value="ECO:0007669"/>
    <property type="project" value="UniProtKB-SubCell"/>
</dbReference>
<dbReference type="GO" id="GO:0007032">
    <property type="term" value="P:endosome organization"/>
    <property type="evidence" value="ECO:0007669"/>
    <property type="project" value="TreeGrafter"/>
</dbReference>
<dbReference type="GO" id="GO:0005768">
    <property type="term" value="C:endosome"/>
    <property type="evidence" value="ECO:0007669"/>
    <property type="project" value="TreeGrafter"/>
</dbReference>
<feature type="region of interest" description="Disordered" evidence="10">
    <location>
        <begin position="374"/>
        <end position="401"/>
    </location>
</feature>
<keyword evidence="3" id="KW-1003">Cell membrane</keyword>
<keyword evidence="13" id="KW-1185">Reference proteome</keyword>
<feature type="compositionally biased region" description="Basic and acidic residues" evidence="10">
    <location>
        <begin position="57"/>
        <end position="66"/>
    </location>
</feature>
<evidence type="ECO:0000256" key="9">
    <source>
        <dbReference type="RuleBase" id="RU367084"/>
    </source>
</evidence>
<proteinExistence type="inferred from homology"/>
<keyword evidence="6 9" id="KW-0418">Kinase</keyword>
<comment type="catalytic activity">
    <reaction evidence="9">
        <text>a 1,2-diacyl-sn-glycero-3-phospho-(1D-myo-inositol) + ATP = a 1,2-diacyl-sn-glycero-3-phospho-(1D-myo-inositol 4-phosphate) + ADP + H(+)</text>
        <dbReference type="Rhea" id="RHEA:19877"/>
        <dbReference type="ChEBI" id="CHEBI:15378"/>
        <dbReference type="ChEBI" id="CHEBI:30616"/>
        <dbReference type="ChEBI" id="CHEBI:57880"/>
        <dbReference type="ChEBI" id="CHEBI:58178"/>
        <dbReference type="ChEBI" id="CHEBI:456216"/>
        <dbReference type="EC" id="2.7.1.67"/>
    </reaction>
</comment>
<dbReference type="Gene3D" id="1.10.1070.20">
    <property type="match status" value="1"/>
</dbReference>
<feature type="region of interest" description="Disordered" evidence="10">
    <location>
        <begin position="22"/>
        <end position="71"/>
    </location>
</feature>